<gene>
    <name evidence="1" type="ORF">PPACK8108_LOCUS3381</name>
</gene>
<organism evidence="1 2">
    <name type="scientific">Phakopsora pachyrhizi</name>
    <name type="common">Asian soybean rust disease fungus</name>
    <dbReference type="NCBI Taxonomy" id="170000"/>
    <lineage>
        <taxon>Eukaryota</taxon>
        <taxon>Fungi</taxon>
        <taxon>Dikarya</taxon>
        <taxon>Basidiomycota</taxon>
        <taxon>Pucciniomycotina</taxon>
        <taxon>Pucciniomycetes</taxon>
        <taxon>Pucciniales</taxon>
        <taxon>Phakopsoraceae</taxon>
        <taxon>Phakopsora</taxon>
    </lineage>
</organism>
<dbReference type="EMBL" id="CALTRL010000607">
    <property type="protein sequence ID" value="CAH7668824.1"/>
    <property type="molecule type" value="Genomic_DNA"/>
</dbReference>
<dbReference type="AlphaFoldDB" id="A0AAV0ALR5"/>
<comment type="caution">
    <text evidence="1">The sequence shown here is derived from an EMBL/GenBank/DDBJ whole genome shotgun (WGS) entry which is preliminary data.</text>
</comment>
<sequence length="54" mass="6235">MERDALLAHGTLFLLQDRLMNCLDYSTAWICKRCGLLVSLGYIIKTVVKSWNNF</sequence>
<evidence type="ECO:0000313" key="2">
    <source>
        <dbReference type="Proteomes" id="UP001153365"/>
    </source>
</evidence>
<accession>A0AAV0ALR5</accession>
<reference evidence="1" key="1">
    <citation type="submission" date="2022-06" db="EMBL/GenBank/DDBJ databases">
        <authorList>
            <consortium name="SYNGENTA / RWTH Aachen University"/>
        </authorList>
    </citation>
    <scope>NUCLEOTIDE SEQUENCE</scope>
</reference>
<evidence type="ECO:0008006" key="3">
    <source>
        <dbReference type="Google" id="ProtNLM"/>
    </source>
</evidence>
<dbReference type="Proteomes" id="UP001153365">
    <property type="component" value="Unassembled WGS sequence"/>
</dbReference>
<evidence type="ECO:0000313" key="1">
    <source>
        <dbReference type="EMBL" id="CAH7668824.1"/>
    </source>
</evidence>
<protein>
    <recommendedName>
        <fullName evidence="3">DNA-directed RNA polymerase</fullName>
    </recommendedName>
</protein>
<dbReference type="Gene3D" id="3.90.1800.10">
    <property type="entry name" value="RNA polymerase alpha subunit dimerisation domain"/>
    <property type="match status" value="1"/>
</dbReference>
<dbReference type="SUPFAM" id="SSF64484">
    <property type="entry name" value="beta and beta-prime subunits of DNA dependent RNA-polymerase"/>
    <property type="match status" value="1"/>
</dbReference>
<name>A0AAV0ALR5_PHAPC</name>
<proteinExistence type="predicted"/>
<keyword evidence="2" id="KW-1185">Reference proteome</keyword>